<evidence type="ECO:0000313" key="3">
    <source>
        <dbReference type="Proteomes" id="UP001142153"/>
    </source>
</evidence>
<evidence type="ECO:0000313" key="2">
    <source>
        <dbReference type="EMBL" id="MCZ8380182.1"/>
    </source>
</evidence>
<dbReference type="EMBL" id="JAPZPY010000006">
    <property type="protein sequence ID" value="MCZ8380182.1"/>
    <property type="molecule type" value="Genomic_DNA"/>
</dbReference>
<dbReference type="RefSeq" id="WP_269894838.1">
    <property type="nucleotide sequence ID" value="NZ_JAPZPY010000006.1"/>
</dbReference>
<keyword evidence="3" id="KW-1185">Reference proteome</keyword>
<comment type="caution">
    <text evidence="2">The sequence shown here is derived from an EMBL/GenBank/DDBJ whole genome shotgun (WGS) entry which is preliminary data.</text>
</comment>
<dbReference type="Proteomes" id="UP001142153">
    <property type="component" value="Unassembled WGS sequence"/>
</dbReference>
<proteinExistence type="predicted"/>
<feature type="compositionally biased region" description="Basic and acidic residues" evidence="1">
    <location>
        <begin position="29"/>
        <end position="43"/>
    </location>
</feature>
<reference evidence="2" key="1">
    <citation type="submission" date="2022-12" db="EMBL/GenBank/DDBJ databases">
        <authorList>
            <person name="Deng Y."/>
            <person name="Zhang Y.-Q."/>
        </authorList>
    </citation>
    <scope>NUCLEOTIDE SEQUENCE</scope>
    <source>
        <strain evidence="2">CPCC 205372</strain>
    </source>
</reference>
<sequence>MTGPMNEDPSPAAADPGQGVPSAPGFGVHAEDSDVVEKAEDED</sequence>
<protein>
    <submittedName>
        <fullName evidence="2">Uncharacterized protein</fullName>
    </submittedName>
</protein>
<name>A0ABT4PUD6_9MYCO</name>
<organism evidence="2 3">
    <name type="scientific">Mycobacterium hippophais</name>
    <dbReference type="NCBI Taxonomy" id="3016340"/>
    <lineage>
        <taxon>Bacteria</taxon>
        <taxon>Bacillati</taxon>
        <taxon>Actinomycetota</taxon>
        <taxon>Actinomycetes</taxon>
        <taxon>Mycobacteriales</taxon>
        <taxon>Mycobacteriaceae</taxon>
        <taxon>Mycobacterium</taxon>
    </lineage>
</organism>
<accession>A0ABT4PUD6</accession>
<gene>
    <name evidence="2" type="ORF">O6P37_15015</name>
</gene>
<evidence type="ECO:0000256" key="1">
    <source>
        <dbReference type="SAM" id="MobiDB-lite"/>
    </source>
</evidence>
<feature type="region of interest" description="Disordered" evidence="1">
    <location>
        <begin position="1"/>
        <end position="43"/>
    </location>
</feature>